<feature type="region of interest" description="Disordered" evidence="1">
    <location>
        <begin position="1"/>
        <end position="69"/>
    </location>
</feature>
<evidence type="ECO:0000313" key="3">
    <source>
        <dbReference type="Proteomes" id="UP001430396"/>
    </source>
</evidence>
<dbReference type="RefSeq" id="WP_230436871.1">
    <property type="nucleotide sequence ID" value="NZ_JAFFQI010000200.1"/>
</dbReference>
<name>A0ABS8P3F7_9XANT</name>
<organism evidence="2 3">
    <name type="scientific">Xanthomonas melonis</name>
    <dbReference type="NCBI Taxonomy" id="56456"/>
    <lineage>
        <taxon>Bacteria</taxon>
        <taxon>Pseudomonadati</taxon>
        <taxon>Pseudomonadota</taxon>
        <taxon>Gammaproteobacteria</taxon>
        <taxon>Lysobacterales</taxon>
        <taxon>Lysobacteraceae</taxon>
        <taxon>Xanthomonas</taxon>
    </lineage>
</organism>
<keyword evidence="3" id="KW-1185">Reference proteome</keyword>
<gene>
    <name evidence="2" type="ORF">JWH11_20060</name>
</gene>
<accession>A0ABS8P3F7</accession>
<evidence type="ECO:0000313" key="2">
    <source>
        <dbReference type="EMBL" id="MCD0268688.1"/>
    </source>
</evidence>
<sequence length="69" mass="7661">MRKTLVGRSRVQRRRLHASELPSPYRGAQTRAGEPARRVHNVTGDGSLTPSELPLQRTLGDRSTLLGLE</sequence>
<dbReference type="EMBL" id="JAFFQI010000200">
    <property type="protein sequence ID" value="MCD0268688.1"/>
    <property type="molecule type" value="Genomic_DNA"/>
</dbReference>
<protein>
    <submittedName>
        <fullName evidence="2">Uncharacterized protein</fullName>
    </submittedName>
</protein>
<comment type="caution">
    <text evidence="2">The sequence shown here is derived from an EMBL/GenBank/DDBJ whole genome shotgun (WGS) entry which is preliminary data.</text>
</comment>
<dbReference type="Proteomes" id="UP001430396">
    <property type="component" value="Unassembled WGS sequence"/>
</dbReference>
<evidence type="ECO:0000256" key="1">
    <source>
        <dbReference type="SAM" id="MobiDB-lite"/>
    </source>
</evidence>
<reference evidence="2" key="1">
    <citation type="submission" date="2021-02" db="EMBL/GenBank/DDBJ databases">
        <title>Copper resistance gene diversity in local Xanthomonas species at agrochemical polluted sites in Trinidad, Trinidad and Tobago.</title>
        <authorList>
            <person name="Ramnarine S.D.B.J."/>
            <person name="Ramsubhag A."/>
            <person name="Jayaraman J."/>
        </authorList>
    </citation>
    <scope>NUCLEOTIDE SEQUENCE</scope>
    <source>
        <strain evidence="2">CaNP6A</strain>
    </source>
</reference>
<feature type="compositionally biased region" description="Basic residues" evidence="1">
    <location>
        <begin position="1"/>
        <end position="16"/>
    </location>
</feature>
<proteinExistence type="predicted"/>